<dbReference type="Proteomes" id="UP000275408">
    <property type="component" value="Unassembled WGS sequence"/>
</dbReference>
<evidence type="ECO:0000313" key="2">
    <source>
        <dbReference type="EMBL" id="RMX56262.1"/>
    </source>
</evidence>
<name>A0A3M6URH9_POCDA</name>
<dbReference type="EMBL" id="RCHS01000872">
    <property type="protein sequence ID" value="RMX56262.1"/>
    <property type="molecule type" value="Genomic_DNA"/>
</dbReference>
<feature type="compositionally biased region" description="Basic and acidic residues" evidence="1">
    <location>
        <begin position="1"/>
        <end position="13"/>
    </location>
</feature>
<protein>
    <submittedName>
        <fullName evidence="2">Uncharacterized protein</fullName>
    </submittedName>
</protein>
<feature type="region of interest" description="Disordered" evidence="1">
    <location>
        <begin position="1"/>
        <end position="87"/>
    </location>
</feature>
<feature type="compositionally biased region" description="Polar residues" evidence="1">
    <location>
        <begin position="17"/>
        <end position="27"/>
    </location>
</feature>
<proteinExistence type="predicted"/>
<gene>
    <name evidence="2" type="ORF">pdam_00011449</name>
</gene>
<feature type="compositionally biased region" description="Basic and acidic residues" evidence="1">
    <location>
        <begin position="36"/>
        <end position="51"/>
    </location>
</feature>
<keyword evidence="3" id="KW-1185">Reference proteome</keyword>
<sequence>MDQKHLSNKDSKPEISATHSNDTTDIQPVTPPQAETAEKATLKPNETKSSENDNDEGTHAAATAQPQPQTRYPIRQRRAPKHLGFNT</sequence>
<feature type="compositionally biased region" description="Low complexity" evidence="1">
    <location>
        <begin position="60"/>
        <end position="70"/>
    </location>
</feature>
<dbReference type="AlphaFoldDB" id="A0A3M6URH9"/>
<comment type="caution">
    <text evidence="2">The sequence shown here is derived from an EMBL/GenBank/DDBJ whole genome shotgun (WGS) entry which is preliminary data.</text>
</comment>
<evidence type="ECO:0000256" key="1">
    <source>
        <dbReference type="SAM" id="MobiDB-lite"/>
    </source>
</evidence>
<accession>A0A3M6URH9</accession>
<reference evidence="2 3" key="1">
    <citation type="journal article" date="2018" name="Sci. Rep.">
        <title>Comparative analysis of the Pocillopora damicornis genome highlights role of immune system in coral evolution.</title>
        <authorList>
            <person name="Cunning R."/>
            <person name="Bay R.A."/>
            <person name="Gillette P."/>
            <person name="Baker A.C."/>
            <person name="Traylor-Knowles N."/>
        </authorList>
    </citation>
    <scope>NUCLEOTIDE SEQUENCE [LARGE SCALE GENOMIC DNA]</scope>
    <source>
        <strain evidence="2">RSMAS</strain>
        <tissue evidence="2">Whole animal</tissue>
    </source>
</reference>
<organism evidence="2 3">
    <name type="scientific">Pocillopora damicornis</name>
    <name type="common">Cauliflower coral</name>
    <name type="synonym">Millepora damicornis</name>
    <dbReference type="NCBI Taxonomy" id="46731"/>
    <lineage>
        <taxon>Eukaryota</taxon>
        <taxon>Metazoa</taxon>
        <taxon>Cnidaria</taxon>
        <taxon>Anthozoa</taxon>
        <taxon>Hexacorallia</taxon>
        <taxon>Scleractinia</taxon>
        <taxon>Astrocoeniina</taxon>
        <taxon>Pocilloporidae</taxon>
        <taxon>Pocillopora</taxon>
    </lineage>
</organism>
<evidence type="ECO:0000313" key="3">
    <source>
        <dbReference type="Proteomes" id="UP000275408"/>
    </source>
</evidence>